<dbReference type="STRING" id="745531.A0A0C3S996"/>
<sequence length="1263" mass="140163">MQDSLAIEPPATLRKGKGRPAAPQPTDFAEKLVALRRKQASLTKPKERAERPSAPSTSTSRNPAHPPSPRRTLAQSIMNPSIVVSQPSPHPDSTPDEHEFTRKLKIAPTSPRHTHSRAEHTSPRGSGKLYNPHAEPPRRQLVTAEPDAMSETASSSYAPRGPAPTASRNHHRSQPSGRSADAPRLFDPRKDDPHHFSVLPRSQAINGASPQNGRPTPTPKSSGDWMSASSTSSYAQSTISSNFTLNTTTTASSASSAIFDSGQPRSEDSAASSNALSSQLKNLYRSIIALEGKLSSPDRDVDMQDDYIYEDSHRLGFLQKVQPVTTTRTRQEEEAEQERYRKMIKEHKELAGVVHQLLVVTLSPSVPVSLRNIPIKYNLVSRLWLHAFHRLLESLRRAATSSAFPEIALENLVEFIYYAYTFYAGLMDEQNLAQFRNNWVECLGDIARYRMAVTALLESQAPSMSKTLPVNAVTRAALTSNQLATNVNTPEASALSDKPLMVSAVDSPMPRIDDSPPPSVGEQPAHHAPEFVPSVGIIAARMMELEPEKERWRQVSKEWYAKGLAFQPGSGKLHHHLGVLSRDREGDDKDELRAVYHFVKSMITLHPFSTSREAVLQIWAQPAQSRRQAPDATLTDLFVLLHGMIFTNIQLDDFKGVLARFEEKLLIEGALIVQERDWIMMAVINIGAMLEYGRSTAVLRRVSGVMSRDTIPGSTASPIMTNGGGKVKLMSKRTDGSDDKRMEVDDDGDDASHISGLRAMAISQPAPAPSDAAAATEPEIPLSLRSALQLTFAMLTHALGKPTLPQTSAVSHPHLNPYLTILLTFLATALKDKSAEGVLTRAIPWESLAAFLSSEMPRKIMFAETQRESPLLSSGCFPLAEDWCLRGLGWGGKKVYERGFWDKATRGEEKSLESEVLDKIQAADVRDGVIEDDAEDDEQQKYRAELRRAELSGRWIRVARAALKIAKVVGGFAYAPPPTKDLRGQWRIEGHLAERVARWREEERLEKLEAERRLRGTRWDEDEDDMDVDDEEHMGNDSDEDVSEEVKALKERLRYLSSFLQQSQQTPSKRQRAKAQRETGGLRMVPGYTTLVMDTNILLSSLPVFNVLVESAKWTVVVPLPVIMELDGLALDPSPLGEASKAASASIISHLRSHGLSLKVLTSKGNYLANLNIRTEQVDFDDGREASWERNMDDLILRAAMWQTEHWVDRSMFLKVSEDEQQVAGASKVALLTFDRMLRLKARSREVDAPSERDLASLLSVTP</sequence>
<dbReference type="HOGENOM" id="CLU_003327_0_0_1"/>
<dbReference type="Pfam" id="PF10373">
    <property type="entry name" value="EST1_DNA_bind"/>
    <property type="match status" value="1"/>
</dbReference>
<reference evidence="4 5" key="1">
    <citation type="journal article" date="2014" name="PLoS Genet.">
        <title>Analysis of the Phlebiopsis gigantea genome, transcriptome and secretome provides insight into its pioneer colonization strategies of wood.</title>
        <authorList>
            <person name="Hori C."/>
            <person name="Ishida T."/>
            <person name="Igarashi K."/>
            <person name="Samejima M."/>
            <person name="Suzuki H."/>
            <person name="Master E."/>
            <person name="Ferreira P."/>
            <person name="Ruiz-Duenas F.J."/>
            <person name="Held B."/>
            <person name="Canessa P."/>
            <person name="Larrondo L.F."/>
            <person name="Schmoll M."/>
            <person name="Druzhinina I.S."/>
            <person name="Kubicek C.P."/>
            <person name="Gaskell J.A."/>
            <person name="Kersten P."/>
            <person name="St John F."/>
            <person name="Glasner J."/>
            <person name="Sabat G."/>
            <person name="Splinter BonDurant S."/>
            <person name="Syed K."/>
            <person name="Yadav J."/>
            <person name="Mgbeahuruike A.C."/>
            <person name="Kovalchuk A."/>
            <person name="Asiegbu F.O."/>
            <person name="Lackner G."/>
            <person name="Hoffmeister D."/>
            <person name="Rencoret J."/>
            <person name="Gutierrez A."/>
            <person name="Sun H."/>
            <person name="Lindquist E."/>
            <person name="Barry K."/>
            <person name="Riley R."/>
            <person name="Grigoriev I.V."/>
            <person name="Henrissat B."/>
            <person name="Kues U."/>
            <person name="Berka R.M."/>
            <person name="Martinez A.T."/>
            <person name="Covert S.F."/>
            <person name="Blanchette R.A."/>
            <person name="Cullen D."/>
        </authorList>
    </citation>
    <scope>NUCLEOTIDE SEQUENCE [LARGE SCALE GENOMIC DNA]</scope>
    <source>
        <strain evidence="4 5">11061_1 CR5-6</strain>
    </source>
</reference>
<evidence type="ECO:0000313" key="5">
    <source>
        <dbReference type="Proteomes" id="UP000053257"/>
    </source>
</evidence>
<organism evidence="4 5">
    <name type="scientific">Phlebiopsis gigantea (strain 11061_1 CR5-6)</name>
    <name type="common">White-rot fungus</name>
    <name type="synonym">Peniophora gigantea</name>
    <dbReference type="NCBI Taxonomy" id="745531"/>
    <lineage>
        <taxon>Eukaryota</taxon>
        <taxon>Fungi</taxon>
        <taxon>Dikarya</taxon>
        <taxon>Basidiomycota</taxon>
        <taxon>Agaricomycotina</taxon>
        <taxon>Agaricomycetes</taxon>
        <taxon>Polyporales</taxon>
        <taxon>Phanerochaetaceae</taxon>
        <taxon>Phlebiopsis</taxon>
    </lineage>
</organism>
<accession>A0A0C3S996</accession>
<dbReference type="PANTHER" id="PTHR15696:SF0">
    <property type="entry name" value="TELOMERASE-BINDING PROTEIN EST1A"/>
    <property type="match status" value="1"/>
</dbReference>
<feature type="compositionally biased region" description="Basic and acidic residues" evidence="1">
    <location>
        <begin position="184"/>
        <end position="195"/>
    </location>
</feature>
<dbReference type="AlphaFoldDB" id="A0A0C3S996"/>
<evidence type="ECO:0008006" key="6">
    <source>
        <dbReference type="Google" id="ProtNLM"/>
    </source>
</evidence>
<evidence type="ECO:0000313" key="4">
    <source>
        <dbReference type="EMBL" id="KIP06005.1"/>
    </source>
</evidence>
<keyword evidence="5" id="KW-1185">Reference proteome</keyword>
<feature type="region of interest" description="Disordered" evidence="1">
    <location>
        <begin position="1022"/>
        <end position="1042"/>
    </location>
</feature>
<evidence type="ECO:0000259" key="3">
    <source>
        <dbReference type="Pfam" id="PF13638"/>
    </source>
</evidence>
<dbReference type="Proteomes" id="UP000053257">
    <property type="component" value="Unassembled WGS sequence"/>
</dbReference>
<dbReference type="InterPro" id="IPR011990">
    <property type="entry name" value="TPR-like_helical_dom_sf"/>
</dbReference>
<dbReference type="InterPro" id="IPR018834">
    <property type="entry name" value="DNA/RNA-bd_Est1-type"/>
</dbReference>
<proteinExistence type="predicted"/>
<dbReference type="GO" id="GO:0042162">
    <property type="term" value="F:telomeric DNA binding"/>
    <property type="evidence" value="ECO:0007669"/>
    <property type="project" value="TreeGrafter"/>
</dbReference>
<evidence type="ECO:0000259" key="2">
    <source>
        <dbReference type="Pfam" id="PF10373"/>
    </source>
</evidence>
<dbReference type="GO" id="GO:0005697">
    <property type="term" value="C:telomerase holoenzyme complex"/>
    <property type="evidence" value="ECO:0007669"/>
    <property type="project" value="TreeGrafter"/>
</dbReference>
<dbReference type="GO" id="GO:0004540">
    <property type="term" value="F:RNA nuclease activity"/>
    <property type="evidence" value="ECO:0007669"/>
    <property type="project" value="UniProtKB-ARBA"/>
</dbReference>
<dbReference type="Gene3D" id="1.25.40.10">
    <property type="entry name" value="Tetratricopeptide repeat domain"/>
    <property type="match status" value="1"/>
</dbReference>
<feature type="compositionally biased region" description="Polar residues" evidence="1">
    <location>
        <begin position="73"/>
        <end position="87"/>
    </location>
</feature>
<feature type="region of interest" description="Disordered" evidence="1">
    <location>
        <begin position="1"/>
        <end position="229"/>
    </location>
</feature>
<dbReference type="InterPro" id="IPR045153">
    <property type="entry name" value="Est1/Ebs1-like"/>
</dbReference>
<feature type="compositionally biased region" description="Basic and acidic residues" evidence="1">
    <location>
        <begin position="732"/>
        <end position="743"/>
    </location>
</feature>
<feature type="domain" description="PIN" evidence="3">
    <location>
        <begin position="1091"/>
        <end position="1250"/>
    </location>
</feature>
<dbReference type="Pfam" id="PF13638">
    <property type="entry name" value="PIN_4"/>
    <property type="match status" value="1"/>
</dbReference>
<feature type="domain" description="DNA/RNA-binding" evidence="2">
    <location>
        <begin position="557"/>
        <end position="665"/>
    </location>
</feature>
<feature type="compositionally biased region" description="Basic and acidic residues" evidence="1">
    <location>
        <begin position="93"/>
        <end position="102"/>
    </location>
</feature>
<feature type="compositionally biased region" description="Polar residues" evidence="1">
    <location>
        <begin position="203"/>
        <end position="221"/>
    </location>
</feature>
<dbReference type="GO" id="GO:0000184">
    <property type="term" value="P:nuclear-transcribed mRNA catabolic process, nonsense-mediated decay"/>
    <property type="evidence" value="ECO:0007669"/>
    <property type="project" value="TreeGrafter"/>
</dbReference>
<dbReference type="SUPFAM" id="SSF48452">
    <property type="entry name" value="TPR-like"/>
    <property type="match status" value="1"/>
</dbReference>
<dbReference type="Gene3D" id="3.40.50.1010">
    <property type="entry name" value="5'-nuclease"/>
    <property type="match status" value="1"/>
</dbReference>
<evidence type="ECO:0000256" key="1">
    <source>
        <dbReference type="SAM" id="MobiDB-lite"/>
    </source>
</evidence>
<dbReference type="SUPFAM" id="SSF88723">
    <property type="entry name" value="PIN domain-like"/>
    <property type="match status" value="1"/>
</dbReference>
<dbReference type="PANTHER" id="PTHR15696">
    <property type="entry name" value="SMG-7 SUPPRESSOR WITH MORPHOLOGICAL EFFECT ON GENITALIA PROTEIN 7"/>
    <property type="match status" value="1"/>
</dbReference>
<dbReference type="GO" id="GO:0070034">
    <property type="term" value="F:telomerase RNA binding"/>
    <property type="evidence" value="ECO:0007669"/>
    <property type="project" value="TreeGrafter"/>
</dbReference>
<dbReference type="CDD" id="cd09880">
    <property type="entry name" value="PIN_Smg5-6-like"/>
    <property type="match status" value="1"/>
</dbReference>
<dbReference type="InterPro" id="IPR029060">
    <property type="entry name" value="PIN-like_dom_sf"/>
</dbReference>
<dbReference type="InterPro" id="IPR002716">
    <property type="entry name" value="PIN_dom"/>
</dbReference>
<feature type="region of interest" description="Disordered" evidence="1">
    <location>
        <begin position="713"/>
        <end position="747"/>
    </location>
</feature>
<name>A0A0C3S996_PHLG1</name>
<gene>
    <name evidence="4" type="ORF">PHLGIDRAFT_73330</name>
</gene>
<dbReference type="EMBL" id="KN840528">
    <property type="protein sequence ID" value="KIP06005.1"/>
    <property type="molecule type" value="Genomic_DNA"/>
</dbReference>
<dbReference type="OrthoDB" id="2017974at2759"/>
<protein>
    <recommendedName>
        <fullName evidence="6">PIN domain-containing protein</fullName>
    </recommendedName>
</protein>